<keyword evidence="3" id="KW-0678">Repressor</keyword>
<name>A0AAU7KGZ8_9GAMM</name>
<evidence type="ECO:0000256" key="9">
    <source>
        <dbReference type="SAM" id="MobiDB-lite"/>
    </source>
</evidence>
<feature type="compositionally biased region" description="Low complexity" evidence="9">
    <location>
        <begin position="32"/>
        <end position="43"/>
    </location>
</feature>
<dbReference type="AlphaFoldDB" id="A0AAU7KGZ8"/>
<dbReference type="Pfam" id="PF04316">
    <property type="entry name" value="FlgM"/>
    <property type="match status" value="1"/>
</dbReference>
<keyword evidence="11" id="KW-0966">Cell projection</keyword>
<accession>A0AAU7KGZ8</accession>
<evidence type="ECO:0000256" key="4">
    <source>
        <dbReference type="ARBA" id="ARBA00022795"/>
    </source>
</evidence>
<evidence type="ECO:0000256" key="6">
    <source>
        <dbReference type="ARBA" id="ARBA00023163"/>
    </source>
</evidence>
<dbReference type="GO" id="GO:0044781">
    <property type="term" value="P:bacterial-type flagellum organization"/>
    <property type="evidence" value="ECO:0007669"/>
    <property type="project" value="UniProtKB-KW"/>
</dbReference>
<sequence>MKIDSQHPLTRPAHSEGPQQSDKLQQSETQKAAGAGVEAGAQAHLSRPAADTSQDIDSARVEQIRDAIREGRLEIHPERIADGLIDSVRDMLGDGSEGSRS</sequence>
<evidence type="ECO:0000259" key="10">
    <source>
        <dbReference type="Pfam" id="PF04316"/>
    </source>
</evidence>
<keyword evidence="6" id="KW-0804">Transcription</keyword>
<feature type="region of interest" description="Disordered" evidence="9">
    <location>
        <begin position="1"/>
        <end position="58"/>
    </location>
</feature>
<feature type="compositionally biased region" description="Polar residues" evidence="9">
    <location>
        <begin position="17"/>
        <end position="30"/>
    </location>
</feature>
<evidence type="ECO:0000256" key="1">
    <source>
        <dbReference type="ARBA" id="ARBA00005322"/>
    </source>
</evidence>
<keyword evidence="5" id="KW-0805">Transcription regulation</keyword>
<organism evidence="11">
    <name type="scientific">Halomonas sp. RT37</name>
    <dbReference type="NCBI Taxonomy" id="2950872"/>
    <lineage>
        <taxon>Bacteria</taxon>
        <taxon>Pseudomonadati</taxon>
        <taxon>Pseudomonadota</taxon>
        <taxon>Gammaproteobacteria</taxon>
        <taxon>Oceanospirillales</taxon>
        <taxon>Halomonadaceae</taxon>
        <taxon>Halomonas</taxon>
    </lineage>
</organism>
<evidence type="ECO:0000313" key="11">
    <source>
        <dbReference type="EMBL" id="XBO70941.1"/>
    </source>
</evidence>
<proteinExistence type="inferred from homology"/>
<dbReference type="EMBL" id="CP098827">
    <property type="protein sequence ID" value="XBO70941.1"/>
    <property type="molecule type" value="Genomic_DNA"/>
</dbReference>
<dbReference type="NCBIfam" id="TIGR03824">
    <property type="entry name" value="FlgM_jcvi"/>
    <property type="match status" value="1"/>
</dbReference>
<comment type="function">
    <text evidence="7">Responsible for the coupling of flagellin expression to flagellar assembly by preventing expression of the flagellin genes when a component of the middle class of proteins is defective. It negatively regulates flagellar genes by inhibiting the activity of FliA by directly binding to FliA.</text>
</comment>
<dbReference type="InterPro" id="IPR031316">
    <property type="entry name" value="FlgM_C"/>
</dbReference>
<dbReference type="SUPFAM" id="SSF101498">
    <property type="entry name" value="Anti-sigma factor FlgM"/>
    <property type="match status" value="1"/>
</dbReference>
<keyword evidence="11" id="KW-0282">Flagellum</keyword>
<evidence type="ECO:0000256" key="3">
    <source>
        <dbReference type="ARBA" id="ARBA00022491"/>
    </source>
</evidence>
<evidence type="ECO:0000256" key="5">
    <source>
        <dbReference type="ARBA" id="ARBA00023015"/>
    </source>
</evidence>
<dbReference type="InterPro" id="IPR035890">
    <property type="entry name" value="Anti-sigma-28_factor_FlgM_sf"/>
</dbReference>
<feature type="domain" description="Anti-sigma-28 factor FlgM C-terminal" evidence="10">
    <location>
        <begin position="46"/>
        <end position="86"/>
    </location>
</feature>
<evidence type="ECO:0000256" key="2">
    <source>
        <dbReference type="ARBA" id="ARBA00017823"/>
    </source>
</evidence>
<keyword evidence="4" id="KW-1005">Bacterial flagellum biogenesis</keyword>
<dbReference type="RefSeq" id="WP_348827268.1">
    <property type="nucleotide sequence ID" value="NZ_CP098827.1"/>
</dbReference>
<protein>
    <recommendedName>
        <fullName evidence="2">Negative regulator of flagellin synthesis</fullName>
    </recommendedName>
    <alternativeName>
        <fullName evidence="8">Anti-sigma-28 factor</fullName>
    </alternativeName>
</protein>
<dbReference type="GO" id="GO:0045892">
    <property type="term" value="P:negative regulation of DNA-templated transcription"/>
    <property type="evidence" value="ECO:0007669"/>
    <property type="project" value="InterPro"/>
</dbReference>
<gene>
    <name evidence="11" type="primary">flgM</name>
    <name evidence="11" type="ORF">NFG58_20465</name>
</gene>
<reference evidence="11" key="1">
    <citation type="submission" date="2022-06" db="EMBL/GenBank/DDBJ databases">
        <title>A novel DMS-producing enzyme.</title>
        <authorList>
            <person name="Zhang Y."/>
        </authorList>
    </citation>
    <scope>NUCLEOTIDE SEQUENCE</scope>
    <source>
        <strain evidence="11">RT37</strain>
    </source>
</reference>
<evidence type="ECO:0000256" key="8">
    <source>
        <dbReference type="ARBA" id="ARBA00030117"/>
    </source>
</evidence>
<dbReference type="InterPro" id="IPR007412">
    <property type="entry name" value="FlgM"/>
</dbReference>
<evidence type="ECO:0000256" key="7">
    <source>
        <dbReference type="ARBA" id="ARBA00024739"/>
    </source>
</evidence>
<comment type="similarity">
    <text evidence="1">Belongs to the FlgM family.</text>
</comment>
<keyword evidence="11" id="KW-0969">Cilium</keyword>